<dbReference type="AlphaFoldDB" id="Q1V1U7"/>
<dbReference type="PANTHER" id="PTHR43322:SF5">
    <property type="entry name" value="1-DEOXY-D-XYLULOSE-5-PHOSPHATE SYNTHASE, CHLOROPLASTIC"/>
    <property type="match status" value="1"/>
</dbReference>
<sequence>MRNTFARVITKITKKNKKIILLAGDIGNKLFDDFKNKFPKNFYNCGVAESNMTTVAAGLAYNGYQPITYTITSFNTLKTIEQIKLDICYQNLPVIIVGVGSGLSYSNLGTTHHSIEDIGMLMNIPKLNIFAPADQQELEILLPQIIKQKKPAYLRIGKKNERTVYNSYKCKSKIGKITQIIKGKNICILGYGNILRNCLDALDELSKKINPSIYNVHTLKPINKKQIKEILKKYHKILIVEEHYKHGGLYNLVSEIKVNQRIKDNVILSLNAGEDYIIGSGDIKNTHKKLGLDKNAIVKKMNFLNKLKC</sequence>
<evidence type="ECO:0000256" key="8">
    <source>
        <dbReference type="ARBA" id="ARBA00022842"/>
    </source>
</evidence>
<name>Q1V1U7_PELU1</name>
<evidence type="ECO:0000256" key="4">
    <source>
        <dbReference type="ARBA" id="ARBA00011738"/>
    </source>
</evidence>
<comment type="pathway">
    <text evidence="2">Metabolic intermediate biosynthesis; 1-deoxy-D-xylulose 5-phosphate biosynthesis; 1-deoxy-D-xylulose 5-phosphate from D-glyceraldehyde 3-phosphate and pyruvate: step 1/1.</text>
</comment>
<dbReference type="Proteomes" id="UP000005306">
    <property type="component" value="Unassembled WGS sequence"/>
</dbReference>
<feature type="domain" description="Transketolase-like pyrimidine-binding" evidence="12">
    <location>
        <begin position="1"/>
        <end position="163"/>
    </location>
</feature>
<dbReference type="SMART" id="SM00861">
    <property type="entry name" value="Transket_pyr"/>
    <property type="match status" value="1"/>
</dbReference>
<dbReference type="InterPro" id="IPR009014">
    <property type="entry name" value="Transketo_C/PFOR_II"/>
</dbReference>
<comment type="caution">
    <text evidence="13">The sequence shown here is derived from an EMBL/GenBank/DDBJ whole genome shotgun (WGS) entry which is preliminary data.</text>
</comment>
<comment type="cofactor">
    <cofactor evidence="1">
        <name>Mg(2+)</name>
        <dbReference type="ChEBI" id="CHEBI:18420"/>
    </cofactor>
</comment>
<dbReference type="GO" id="GO:0016114">
    <property type="term" value="P:terpenoid biosynthetic process"/>
    <property type="evidence" value="ECO:0007669"/>
    <property type="project" value="InterPro"/>
</dbReference>
<gene>
    <name evidence="13" type="ORF">PU1002_03651</name>
</gene>
<dbReference type="GO" id="GO:0008661">
    <property type="term" value="F:1-deoxy-D-xylulose-5-phosphate synthase activity"/>
    <property type="evidence" value="ECO:0007669"/>
    <property type="project" value="UniProtKB-EC"/>
</dbReference>
<evidence type="ECO:0000256" key="9">
    <source>
        <dbReference type="ARBA" id="ARBA00022977"/>
    </source>
</evidence>
<dbReference type="SUPFAM" id="SSF52518">
    <property type="entry name" value="Thiamin diphosphate-binding fold (THDP-binding)"/>
    <property type="match status" value="1"/>
</dbReference>
<evidence type="ECO:0000313" key="14">
    <source>
        <dbReference type="Proteomes" id="UP000005306"/>
    </source>
</evidence>
<keyword evidence="11" id="KW-0414">Isoprene biosynthesis</keyword>
<dbReference type="GO" id="GO:0019288">
    <property type="term" value="P:isopentenyl diphosphate biosynthetic process, methylerythritol 4-phosphate pathway"/>
    <property type="evidence" value="ECO:0007669"/>
    <property type="project" value="TreeGrafter"/>
</dbReference>
<evidence type="ECO:0000256" key="5">
    <source>
        <dbReference type="ARBA" id="ARBA00013150"/>
    </source>
</evidence>
<dbReference type="EMBL" id="AAPV01000001">
    <property type="protein sequence ID" value="EAS84781.1"/>
    <property type="molecule type" value="Genomic_DNA"/>
</dbReference>
<dbReference type="Pfam" id="PF02779">
    <property type="entry name" value="Transket_pyr"/>
    <property type="match status" value="1"/>
</dbReference>
<dbReference type="GO" id="GO:0005829">
    <property type="term" value="C:cytosol"/>
    <property type="evidence" value="ECO:0007669"/>
    <property type="project" value="TreeGrafter"/>
</dbReference>
<keyword evidence="9" id="KW-0784">Thiamine biosynthesis</keyword>
<dbReference type="RefSeq" id="WP_006997368.1">
    <property type="nucleotide sequence ID" value="NZ_CH724130.1"/>
</dbReference>
<comment type="similarity">
    <text evidence="3">Belongs to the transketolase family. DXPS subfamily.</text>
</comment>
<dbReference type="CDD" id="cd07033">
    <property type="entry name" value="TPP_PYR_DXS_TK_like"/>
    <property type="match status" value="1"/>
</dbReference>
<dbReference type="PANTHER" id="PTHR43322">
    <property type="entry name" value="1-D-DEOXYXYLULOSE 5-PHOSPHATE SYNTHASE-RELATED"/>
    <property type="match status" value="1"/>
</dbReference>
<dbReference type="InterPro" id="IPR033248">
    <property type="entry name" value="Transketolase_C"/>
</dbReference>
<evidence type="ECO:0000256" key="1">
    <source>
        <dbReference type="ARBA" id="ARBA00001946"/>
    </source>
</evidence>
<dbReference type="GO" id="GO:0046872">
    <property type="term" value="F:metal ion binding"/>
    <property type="evidence" value="ECO:0007669"/>
    <property type="project" value="UniProtKB-KW"/>
</dbReference>
<evidence type="ECO:0000256" key="3">
    <source>
        <dbReference type="ARBA" id="ARBA00011081"/>
    </source>
</evidence>
<comment type="subunit">
    <text evidence="4">Homodimer.</text>
</comment>
<dbReference type="SUPFAM" id="SSF52922">
    <property type="entry name" value="TK C-terminal domain-like"/>
    <property type="match status" value="1"/>
</dbReference>
<evidence type="ECO:0000256" key="6">
    <source>
        <dbReference type="ARBA" id="ARBA00022679"/>
    </source>
</evidence>
<dbReference type="GO" id="GO:0009228">
    <property type="term" value="P:thiamine biosynthetic process"/>
    <property type="evidence" value="ECO:0007669"/>
    <property type="project" value="UniProtKB-KW"/>
</dbReference>
<dbReference type="Gene3D" id="3.40.50.970">
    <property type="match status" value="1"/>
</dbReference>
<evidence type="ECO:0000259" key="12">
    <source>
        <dbReference type="SMART" id="SM00861"/>
    </source>
</evidence>
<proteinExistence type="inferred from homology"/>
<protein>
    <recommendedName>
        <fullName evidence="5">1-deoxy-D-xylulose-5-phosphate synthase</fullName>
        <ecNumber evidence="5">2.2.1.7</ecNumber>
    </recommendedName>
</protein>
<keyword evidence="10" id="KW-0786">Thiamine pyrophosphate</keyword>
<evidence type="ECO:0000256" key="11">
    <source>
        <dbReference type="ARBA" id="ARBA00023229"/>
    </source>
</evidence>
<dbReference type="GeneID" id="66295041"/>
<organism evidence="13 14">
    <name type="scientific">Pelagibacter ubique (strain HTCC1002)</name>
    <dbReference type="NCBI Taxonomy" id="314261"/>
    <lineage>
        <taxon>Bacteria</taxon>
        <taxon>Pseudomonadati</taxon>
        <taxon>Pseudomonadota</taxon>
        <taxon>Alphaproteobacteria</taxon>
        <taxon>Candidatus Pelagibacterales</taxon>
        <taxon>Candidatus Pelagibacteraceae</taxon>
        <taxon>Candidatus Pelagibacter</taxon>
    </lineage>
</organism>
<accession>Q1V1U7</accession>
<dbReference type="HOGENOM" id="CLU_009227_1_1_5"/>
<dbReference type="EC" id="2.2.1.7" evidence="5"/>
<keyword evidence="7" id="KW-0479">Metal-binding</keyword>
<evidence type="ECO:0000313" key="13">
    <source>
        <dbReference type="EMBL" id="EAS84781.1"/>
    </source>
</evidence>
<dbReference type="Gene3D" id="3.40.50.920">
    <property type="match status" value="1"/>
</dbReference>
<keyword evidence="8" id="KW-0460">Magnesium</keyword>
<dbReference type="InterPro" id="IPR005475">
    <property type="entry name" value="Transketolase-like_Pyr-bd"/>
</dbReference>
<dbReference type="InterPro" id="IPR005477">
    <property type="entry name" value="Dxylulose-5-P_synthase"/>
</dbReference>
<evidence type="ECO:0000256" key="7">
    <source>
        <dbReference type="ARBA" id="ARBA00022723"/>
    </source>
</evidence>
<keyword evidence="6" id="KW-0808">Transferase</keyword>
<reference evidence="13 14" key="1">
    <citation type="submission" date="2006-04" db="EMBL/GenBank/DDBJ databases">
        <authorList>
            <person name="Giovannoni S.J."/>
            <person name="Cho J.-C."/>
            <person name="Ferriera S."/>
            <person name="Johnson J."/>
            <person name="Kravitz S."/>
            <person name="Halpern A."/>
            <person name="Remington K."/>
            <person name="Beeson K."/>
            <person name="Tran B."/>
            <person name="Rogers Y.-H."/>
            <person name="Friedman R."/>
            <person name="Venter J.C."/>
        </authorList>
    </citation>
    <scope>NUCLEOTIDE SEQUENCE [LARGE SCALE GENOMIC DNA]</scope>
    <source>
        <strain evidence="13 14">HTCC1002</strain>
    </source>
</reference>
<evidence type="ECO:0000256" key="2">
    <source>
        <dbReference type="ARBA" id="ARBA00004980"/>
    </source>
</evidence>
<dbReference type="InterPro" id="IPR029061">
    <property type="entry name" value="THDP-binding"/>
</dbReference>
<evidence type="ECO:0000256" key="10">
    <source>
        <dbReference type="ARBA" id="ARBA00023052"/>
    </source>
</evidence>
<dbReference type="Pfam" id="PF02780">
    <property type="entry name" value="Transketolase_C"/>
    <property type="match status" value="1"/>
</dbReference>